<name>A0A835XGF3_9CHLO</name>
<comment type="caution">
    <text evidence="4">The sequence shown here is derived from an EMBL/GenBank/DDBJ whole genome shotgun (WGS) entry which is preliminary data.</text>
</comment>
<dbReference type="PANTHER" id="PTHR12203:SF35">
    <property type="entry name" value="PROTEIN O-GLUCOSYLTRANSFERASE 1"/>
    <property type="match status" value="1"/>
</dbReference>
<dbReference type="GO" id="GO:0016740">
    <property type="term" value="F:transferase activity"/>
    <property type="evidence" value="ECO:0007669"/>
    <property type="project" value="UniProtKB-KW"/>
</dbReference>
<sequence length="315" mass="35105">MPGAPEHFHRFGYRVLVINGVLFAIPTEVVYKALCQTGLSLRNVEFVLFGLDGANNRPSIMSWSRHNPGQHDLLLPYFSTLEIERFATGFFEPVPWEQRQPVAVWRGSANGCRFAKDTWRHPRSCLQPGSHCDAGFLRAQARATPEGMADMAAAGVYRDALPFQAMSRYRYVLVIDGNSATSRLGPLTFSDTNILKQASPITEFFYDSLRPFVHYVPFSNTAADLLSVIEWVRNNDAVAREIAANAYQWAVTHLTGRSVADYVGTMLNAYGRLQRFEPTLTTDLAPWRVVPVGGFLPTWEATADKGRCGGVRQAA</sequence>
<dbReference type="InterPro" id="IPR051091">
    <property type="entry name" value="O-Glucosyltr/Glycosyltrsf_90"/>
</dbReference>
<evidence type="ECO:0000313" key="5">
    <source>
        <dbReference type="Proteomes" id="UP000612055"/>
    </source>
</evidence>
<gene>
    <name evidence="4" type="ORF">HYH03_018760</name>
</gene>
<dbReference type="AlphaFoldDB" id="A0A835XGF3"/>
<dbReference type="InterPro" id="IPR006598">
    <property type="entry name" value="CAP10"/>
</dbReference>
<dbReference type="EMBL" id="JAEHOE010000234">
    <property type="protein sequence ID" value="KAG2482318.1"/>
    <property type="molecule type" value="Genomic_DNA"/>
</dbReference>
<proteinExistence type="inferred from homology"/>
<reference evidence="4" key="1">
    <citation type="journal article" date="2020" name="bioRxiv">
        <title>Comparative genomics of Chlamydomonas.</title>
        <authorList>
            <person name="Craig R.J."/>
            <person name="Hasan A.R."/>
            <person name="Ness R.W."/>
            <person name="Keightley P.D."/>
        </authorList>
    </citation>
    <scope>NUCLEOTIDE SEQUENCE</scope>
    <source>
        <strain evidence="4">CCAP 11/70</strain>
    </source>
</reference>
<dbReference type="SMART" id="SM00672">
    <property type="entry name" value="CAP10"/>
    <property type="match status" value="1"/>
</dbReference>
<comment type="similarity">
    <text evidence="1">Belongs to the glycosyltransferase 90 family.</text>
</comment>
<accession>A0A835XGF3</accession>
<evidence type="ECO:0000313" key="4">
    <source>
        <dbReference type="EMBL" id="KAG2482318.1"/>
    </source>
</evidence>
<protein>
    <recommendedName>
        <fullName evidence="3">Glycosyl transferase CAP10 domain-containing protein</fullName>
    </recommendedName>
</protein>
<feature type="domain" description="Glycosyl transferase CAP10" evidence="3">
    <location>
        <begin position="40"/>
        <end position="277"/>
    </location>
</feature>
<keyword evidence="5" id="KW-1185">Reference proteome</keyword>
<keyword evidence="2" id="KW-0808">Transferase</keyword>
<organism evidence="4 5">
    <name type="scientific">Edaphochlamys debaryana</name>
    <dbReference type="NCBI Taxonomy" id="47281"/>
    <lineage>
        <taxon>Eukaryota</taxon>
        <taxon>Viridiplantae</taxon>
        <taxon>Chlorophyta</taxon>
        <taxon>core chlorophytes</taxon>
        <taxon>Chlorophyceae</taxon>
        <taxon>CS clade</taxon>
        <taxon>Chlamydomonadales</taxon>
        <taxon>Chlamydomonadales incertae sedis</taxon>
        <taxon>Edaphochlamys</taxon>
    </lineage>
</organism>
<dbReference type="OrthoDB" id="529159at2759"/>
<evidence type="ECO:0000256" key="2">
    <source>
        <dbReference type="ARBA" id="ARBA00022679"/>
    </source>
</evidence>
<dbReference type="Pfam" id="PF05686">
    <property type="entry name" value="Glyco_transf_90"/>
    <property type="match status" value="1"/>
</dbReference>
<evidence type="ECO:0000256" key="1">
    <source>
        <dbReference type="ARBA" id="ARBA00010118"/>
    </source>
</evidence>
<dbReference type="PANTHER" id="PTHR12203">
    <property type="entry name" value="KDEL LYS-ASP-GLU-LEU CONTAINING - RELATED"/>
    <property type="match status" value="1"/>
</dbReference>
<dbReference type="Proteomes" id="UP000612055">
    <property type="component" value="Unassembled WGS sequence"/>
</dbReference>
<evidence type="ECO:0000259" key="3">
    <source>
        <dbReference type="SMART" id="SM00672"/>
    </source>
</evidence>